<dbReference type="GO" id="GO:0005737">
    <property type="term" value="C:cytoplasm"/>
    <property type="evidence" value="ECO:0007669"/>
    <property type="project" value="TreeGrafter"/>
</dbReference>
<name>A0A806K1C5_9BACT</name>
<feature type="binding site" evidence="4">
    <location>
        <position position="227"/>
    </location>
    <ligand>
        <name>a divalent metal cation</name>
        <dbReference type="ChEBI" id="CHEBI:60240"/>
        <label>1</label>
    </ligand>
</feature>
<dbReference type="AlphaFoldDB" id="A0A806K1C5"/>
<dbReference type="FunFam" id="3.40.1390.30:FF:000001">
    <property type="entry name" value="GTP cyclohydrolase 1 type 2"/>
    <property type="match status" value="1"/>
</dbReference>
<feature type="binding site" evidence="4">
    <location>
        <position position="68"/>
    </location>
    <ligand>
        <name>a divalent metal cation</name>
        <dbReference type="ChEBI" id="CHEBI:60240"/>
        <label>1</label>
    </ligand>
</feature>
<feature type="binding site" evidence="4">
    <location>
        <position position="105"/>
    </location>
    <ligand>
        <name>a divalent metal cation</name>
        <dbReference type="ChEBI" id="CHEBI:60240"/>
        <label>1</label>
    </ligand>
</feature>
<proteinExistence type="inferred from homology"/>
<dbReference type="Gene3D" id="3.40.1390.30">
    <property type="entry name" value="NIF3 (NGG1p interacting factor 3)-like"/>
    <property type="match status" value="2"/>
</dbReference>
<evidence type="ECO:0000256" key="2">
    <source>
        <dbReference type="ARBA" id="ARBA00022112"/>
    </source>
</evidence>
<comment type="similarity">
    <text evidence="1">Belongs to the GTP cyclohydrolase I type 2/NIF3 family.</text>
</comment>
<protein>
    <recommendedName>
        <fullName evidence="2">GTP cyclohydrolase 1 type 2 homolog</fullName>
    </recommendedName>
</protein>
<dbReference type="InterPro" id="IPR036069">
    <property type="entry name" value="DUF34/NIF3_sf"/>
</dbReference>
<dbReference type="PANTHER" id="PTHR13799:SF14">
    <property type="entry name" value="GTP CYCLOHYDROLASE 1 TYPE 2 HOMOLOG"/>
    <property type="match status" value="1"/>
</dbReference>
<feature type="binding site" evidence="4">
    <location>
        <position position="223"/>
    </location>
    <ligand>
        <name>a divalent metal cation</name>
        <dbReference type="ChEBI" id="CHEBI:60240"/>
        <label>1</label>
    </ligand>
</feature>
<dbReference type="EMBL" id="JQ844239">
    <property type="protein sequence ID" value="AGS53652.1"/>
    <property type="molecule type" value="Genomic_DNA"/>
</dbReference>
<feature type="binding site" evidence="4">
    <location>
        <position position="69"/>
    </location>
    <ligand>
        <name>a divalent metal cation</name>
        <dbReference type="ChEBI" id="CHEBI:60240"/>
        <label>1</label>
    </ligand>
</feature>
<evidence type="ECO:0000313" key="5">
    <source>
        <dbReference type="EMBL" id="AGS53652.1"/>
    </source>
</evidence>
<dbReference type="GO" id="GO:0046872">
    <property type="term" value="F:metal ion binding"/>
    <property type="evidence" value="ECO:0007669"/>
    <property type="project" value="UniProtKB-KW"/>
</dbReference>
<dbReference type="SUPFAM" id="SSF102705">
    <property type="entry name" value="NIF3 (NGG1p interacting factor 3)-like"/>
    <property type="match status" value="1"/>
</dbReference>
<organism evidence="5">
    <name type="scientific">uncultured bacterium contig00086</name>
    <dbReference type="NCBI Taxonomy" id="1181559"/>
    <lineage>
        <taxon>Bacteria</taxon>
        <taxon>environmental samples</taxon>
    </lineage>
</organism>
<evidence type="ECO:0000256" key="4">
    <source>
        <dbReference type="PIRSR" id="PIRSR602678-1"/>
    </source>
</evidence>
<evidence type="ECO:0000256" key="1">
    <source>
        <dbReference type="ARBA" id="ARBA00006964"/>
    </source>
</evidence>
<dbReference type="InterPro" id="IPR002678">
    <property type="entry name" value="DUF34/NIF3"/>
</dbReference>
<dbReference type="Pfam" id="PF01784">
    <property type="entry name" value="DUF34_NIF3"/>
    <property type="match status" value="1"/>
</dbReference>
<evidence type="ECO:0000256" key="3">
    <source>
        <dbReference type="ARBA" id="ARBA00022723"/>
    </source>
</evidence>
<accession>A0A806K1C5</accession>
<keyword evidence="3 4" id="KW-0479">Metal-binding</keyword>
<reference evidence="5" key="1">
    <citation type="submission" date="2012-03" db="EMBL/GenBank/DDBJ databases">
        <title>Functional metagenomics reveals considerable lignocellulase gene clusters in the gut microbiome of a wood-feeding higher termite.</title>
        <authorList>
            <person name="Liu N."/>
        </authorList>
    </citation>
    <scope>NUCLEOTIDE SEQUENCE</scope>
</reference>
<dbReference type="NCBIfam" id="TIGR00486">
    <property type="entry name" value="YbgI_SA1388"/>
    <property type="match status" value="1"/>
</dbReference>
<sequence>MSFTTKKLDEFFRGLLDLEEFKDADNSLNGIQVDNNGSEFNNIAFAVDACLEAFKRAAEAGAGMIFVHHGLFWGSPLRIEGSHRERIKFLLDNNIALYAVHLPLDQHPRLGNNAALAELLGIRVKEPFGLYHGHKVGYKGILSSPLTVEEAVKKISFMGRAPSGVFPFGKKENLSCAVISGGAAYEALQAIEEGVDLYVSGESAHSLYHQAMESRINIIAGGHYSTEVWGVRRMMDECVNELKADAEFIDLPTGL</sequence>
<dbReference type="PANTHER" id="PTHR13799">
    <property type="entry name" value="NGG1 INTERACTING FACTOR 3"/>
    <property type="match status" value="1"/>
</dbReference>